<proteinExistence type="predicted"/>
<gene>
    <name evidence="1" type="ORF">GcC1_184054</name>
</gene>
<comment type="caution">
    <text evidence="1">The sequence shown here is derived from an EMBL/GenBank/DDBJ whole genome shotgun (WGS) entry which is preliminary data.</text>
</comment>
<dbReference type="InterPro" id="IPR034444">
    <property type="entry name" value="Nuo17.8"/>
</dbReference>
<evidence type="ECO:0000313" key="2">
    <source>
        <dbReference type="Proteomes" id="UP000285405"/>
    </source>
</evidence>
<accession>A0A420HLH3</accession>
<dbReference type="Proteomes" id="UP000285405">
    <property type="component" value="Unassembled WGS sequence"/>
</dbReference>
<protein>
    <submittedName>
        <fullName evidence="1">NADH-ubiquinone oxidoreductase 17.8 kDa subunit, mitochondrial</fullName>
    </submittedName>
</protein>
<dbReference type="EMBL" id="MCBR01018420">
    <property type="protein sequence ID" value="RKF58253.1"/>
    <property type="molecule type" value="Genomic_DNA"/>
</dbReference>
<name>A0A420HLH3_9PEZI</name>
<keyword evidence="1" id="KW-0830">Ubiquinone</keyword>
<dbReference type="PANTHER" id="PTHR42100:SF1">
    <property type="entry name" value="OXIDOREDUCTASE 178 KDA SUBUNIT, PUTATIVE (AFU_ORTHOLOGUE AFUA_8G04320)-RELATED"/>
    <property type="match status" value="1"/>
</dbReference>
<dbReference type="OrthoDB" id="2120038at2759"/>
<organism evidence="1 2">
    <name type="scientific">Golovinomyces cichoracearum</name>
    <dbReference type="NCBI Taxonomy" id="62708"/>
    <lineage>
        <taxon>Eukaryota</taxon>
        <taxon>Fungi</taxon>
        <taxon>Dikarya</taxon>
        <taxon>Ascomycota</taxon>
        <taxon>Pezizomycotina</taxon>
        <taxon>Leotiomycetes</taxon>
        <taxon>Erysiphales</taxon>
        <taxon>Erysiphaceae</taxon>
        <taxon>Golovinomyces</taxon>
    </lineage>
</organism>
<dbReference type="AlphaFoldDB" id="A0A420HLH3"/>
<sequence>MFVAKQSRVFSIKHLRNITHKNLNGNLRHYSSPVEAQDEPLGKQFYVILALIPLSIGLYTVSRPDTDGKLPAITKFINGFSHYQEKWSERNTLHTKAVEQAGYERNLFNSSTRKRRVVDLKFPEIFNTGSPFNVVAGQGPRNMDQLVAHYSKVNADEEERKLRVLKNKQG</sequence>
<reference evidence="1 2" key="1">
    <citation type="journal article" date="2018" name="BMC Genomics">
        <title>Comparative genome analyses reveal sequence features reflecting distinct modes of host-adaptation between dicot and monocot powdery mildew.</title>
        <authorList>
            <person name="Wu Y."/>
            <person name="Ma X."/>
            <person name="Pan Z."/>
            <person name="Kale S.D."/>
            <person name="Song Y."/>
            <person name="King H."/>
            <person name="Zhang Q."/>
            <person name="Presley C."/>
            <person name="Deng X."/>
            <person name="Wei C.I."/>
            <person name="Xiao S."/>
        </authorList>
    </citation>
    <scope>NUCLEOTIDE SEQUENCE [LARGE SCALE GENOMIC DNA]</scope>
    <source>
        <strain evidence="1">UCSC1</strain>
    </source>
</reference>
<dbReference type="PANTHER" id="PTHR42100">
    <property type="entry name" value="OXIDOREDUCTASE 178 KDA SUBUNIT, PUTATIVE (AFU_ORTHOLOGUE AFUA_8G04320)-RELATED"/>
    <property type="match status" value="1"/>
</dbReference>
<dbReference type="GO" id="GO:0005739">
    <property type="term" value="C:mitochondrion"/>
    <property type="evidence" value="ECO:0007669"/>
    <property type="project" value="InterPro"/>
</dbReference>
<evidence type="ECO:0000313" key="1">
    <source>
        <dbReference type="EMBL" id="RKF58253.1"/>
    </source>
</evidence>